<dbReference type="RefSeq" id="WP_134214167.1">
    <property type="nucleotide sequence ID" value="NZ_QFFZ01000026.1"/>
</dbReference>
<accession>A0A4Y7RN62</accession>
<evidence type="ECO:0000313" key="2">
    <source>
        <dbReference type="Proteomes" id="UP000297597"/>
    </source>
</evidence>
<dbReference type="AlphaFoldDB" id="A0A4Y7RN62"/>
<dbReference type="EMBL" id="QFFZ01000026">
    <property type="protein sequence ID" value="TEB10434.1"/>
    <property type="molecule type" value="Genomic_DNA"/>
</dbReference>
<name>A0A4Y7RN62_9FIRM</name>
<sequence>MEDMKRQTVVLSLIERLNLYGSWCGETHIQKSLYFLQEMLGVPTGYEFILYKHGPFSFDLKDELGVMRANMIIEIQSKPYPYGPSLIPGEAAERLKELYPKTTKEYGRQIDFAAKKLAGFRVAELERLATALFVTLEEDMDKSAQARAKRIIELKPHIKINEALKAVGEVNSLMTEVEKEFHFKKPVIKNP</sequence>
<gene>
    <name evidence="1" type="ORF">Pmgp_02343</name>
</gene>
<evidence type="ECO:0008006" key="3">
    <source>
        <dbReference type="Google" id="ProtNLM"/>
    </source>
</evidence>
<dbReference type="OrthoDB" id="5507947at2"/>
<dbReference type="Proteomes" id="UP000297597">
    <property type="component" value="Unassembled WGS sequence"/>
</dbReference>
<comment type="caution">
    <text evidence="1">The sequence shown here is derived from an EMBL/GenBank/DDBJ whole genome shotgun (WGS) entry which is preliminary data.</text>
</comment>
<proteinExistence type="predicted"/>
<protein>
    <recommendedName>
        <fullName evidence="3">Antitoxin SocA-like Panacea domain-containing protein</fullName>
    </recommendedName>
</protein>
<organism evidence="1 2">
    <name type="scientific">Pelotomaculum propionicicum</name>
    <dbReference type="NCBI Taxonomy" id="258475"/>
    <lineage>
        <taxon>Bacteria</taxon>
        <taxon>Bacillati</taxon>
        <taxon>Bacillota</taxon>
        <taxon>Clostridia</taxon>
        <taxon>Eubacteriales</taxon>
        <taxon>Desulfotomaculaceae</taxon>
        <taxon>Pelotomaculum</taxon>
    </lineage>
</organism>
<keyword evidence="2" id="KW-1185">Reference proteome</keyword>
<reference evidence="1 2" key="1">
    <citation type="journal article" date="2018" name="Environ. Microbiol.">
        <title>Novel energy conservation strategies and behaviour of Pelotomaculum schinkii driving syntrophic propionate catabolism.</title>
        <authorList>
            <person name="Hidalgo-Ahumada C.A.P."/>
            <person name="Nobu M.K."/>
            <person name="Narihiro T."/>
            <person name="Tamaki H."/>
            <person name="Liu W.T."/>
            <person name="Kamagata Y."/>
            <person name="Stams A.J.M."/>
            <person name="Imachi H."/>
            <person name="Sousa D.Z."/>
        </authorList>
    </citation>
    <scope>NUCLEOTIDE SEQUENCE [LARGE SCALE GENOMIC DNA]</scope>
    <source>
        <strain evidence="1 2">MGP</strain>
    </source>
</reference>
<evidence type="ECO:0000313" key="1">
    <source>
        <dbReference type="EMBL" id="TEB10434.1"/>
    </source>
</evidence>